<comment type="caution">
    <text evidence="2">The sequence shown here is derived from an EMBL/GenBank/DDBJ whole genome shotgun (WGS) entry which is preliminary data.</text>
</comment>
<dbReference type="Proteomes" id="UP000190626">
    <property type="component" value="Unassembled WGS sequence"/>
</dbReference>
<feature type="transmembrane region" description="Helical" evidence="1">
    <location>
        <begin position="7"/>
        <end position="27"/>
    </location>
</feature>
<reference evidence="3" key="1">
    <citation type="submission" date="2016-07" db="EMBL/GenBank/DDBJ databases">
        <authorList>
            <person name="Florea S."/>
            <person name="Webb J.S."/>
            <person name="Jaromczyk J."/>
            <person name="Schardl C.L."/>
        </authorList>
    </citation>
    <scope>NUCLEOTIDE SEQUENCE [LARGE SCALE GENOMIC DNA]</scope>
    <source>
        <strain evidence="3">CY1</strain>
    </source>
</reference>
<sequence length="223" mass="25438">MSYRATLSALSIVVVCFVIYIAFFHHYDPTENNLFAYELKKQGEQSQQRLEVALVFLKNKEYENAKNAVLLDFDHFKNADSGLYQTERSVYDYTIFMLAADNDPITKYSYIQFAKPIEGVLTQQQLDQYIAEWKPKSEAASMNVQKQIDEALAGLSSEEKSFVKGYVIGSINGKKLDPNVVAAQATNGTVEQAKKKVEKWMHDPSILEAIEKYKNVSMKYESK</sequence>
<dbReference type="RefSeq" id="WP_079421054.1">
    <property type="nucleotide sequence ID" value="NZ_MBTG01000068.1"/>
</dbReference>
<evidence type="ECO:0000313" key="2">
    <source>
        <dbReference type="EMBL" id="OPH47027.1"/>
    </source>
</evidence>
<dbReference type="OrthoDB" id="9919966at2"/>
<keyword evidence="1" id="KW-0472">Membrane</keyword>
<dbReference type="EMBL" id="MBTG01000068">
    <property type="protein sequence ID" value="OPH47027.1"/>
    <property type="molecule type" value="Genomic_DNA"/>
</dbReference>
<gene>
    <name evidence="2" type="ORF">BC351_40440</name>
</gene>
<keyword evidence="1" id="KW-0812">Transmembrane</keyword>
<proteinExistence type="predicted"/>
<name>A0A1V4H726_9BACL</name>
<dbReference type="AlphaFoldDB" id="A0A1V4H726"/>
<evidence type="ECO:0000256" key="1">
    <source>
        <dbReference type="SAM" id="Phobius"/>
    </source>
</evidence>
<protein>
    <submittedName>
        <fullName evidence="2">Uncharacterized protein</fullName>
    </submittedName>
</protein>
<organism evidence="2 3">
    <name type="scientific">Paenibacillus ferrarius</name>
    <dbReference type="NCBI Taxonomy" id="1469647"/>
    <lineage>
        <taxon>Bacteria</taxon>
        <taxon>Bacillati</taxon>
        <taxon>Bacillota</taxon>
        <taxon>Bacilli</taxon>
        <taxon>Bacillales</taxon>
        <taxon>Paenibacillaceae</taxon>
        <taxon>Paenibacillus</taxon>
    </lineage>
</organism>
<keyword evidence="3" id="KW-1185">Reference proteome</keyword>
<accession>A0A1V4H726</accession>
<evidence type="ECO:0000313" key="3">
    <source>
        <dbReference type="Proteomes" id="UP000190626"/>
    </source>
</evidence>
<keyword evidence="1" id="KW-1133">Transmembrane helix</keyword>